<dbReference type="CDD" id="cd02440">
    <property type="entry name" value="AdoMet_MTases"/>
    <property type="match status" value="1"/>
</dbReference>
<reference evidence="7" key="1">
    <citation type="journal article" date="2019" name="Int. J. Syst. Evol. Microbiol.">
        <title>The Global Catalogue of Microorganisms (GCM) 10K type strain sequencing project: providing services to taxonomists for standard genome sequencing and annotation.</title>
        <authorList>
            <consortium name="The Broad Institute Genomics Platform"/>
            <consortium name="The Broad Institute Genome Sequencing Center for Infectious Disease"/>
            <person name="Wu L."/>
            <person name="Ma J."/>
        </authorList>
    </citation>
    <scope>NUCLEOTIDE SEQUENCE [LARGE SCALE GENOMIC DNA]</scope>
    <source>
        <strain evidence="7">CGMCC 1.6960</strain>
    </source>
</reference>
<dbReference type="Proteomes" id="UP000626982">
    <property type="component" value="Unassembled WGS sequence"/>
</dbReference>
<dbReference type="Gene3D" id="3.40.50.150">
    <property type="entry name" value="Vaccinia Virus protein VP39"/>
    <property type="match status" value="1"/>
</dbReference>
<organism evidence="6 7">
    <name type="scientific">Agrococcus terreus</name>
    <dbReference type="NCBI Taxonomy" id="574649"/>
    <lineage>
        <taxon>Bacteria</taxon>
        <taxon>Bacillati</taxon>
        <taxon>Actinomycetota</taxon>
        <taxon>Actinomycetes</taxon>
        <taxon>Micrococcales</taxon>
        <taxon>Microbacteriaceae</taxon>
        <taxon>Agrococcus</taxon>
    </lineage>
</organism>
<dbReference type="PANTHER" id="PTHR43861:SF1">
    <property type="entry name" value="TRANS-ACONITATE 2-METHYLTRANSFERASE"/>
    <property type="match status" value="1"/>
</dbReference>
<evidence type="ECO:0000313" key="7">
    <source>
        <dbReference type="Proteomes" id="UP000626982"/>
    </source>
</evidence>
<dbReference type="EC" id="2.1.1.144" evidence="5"/>
<evidence type="ECO:0000256" key="5">
    <source>
        <dbReference type="HAMAP-Rule" id="MF_00560"/>
    </source>
</evidence>
<dbReference type="Pfam" id="PF13489">
    <property type="entry name" value="Methyltransf_23"/>
    <property type="match status" value="1"/>
</dbReference>
<comment type="function">
    <text evidence="5">Catalyzes the S-adenosylmethionine monomethyl esterification of trans-aconitate.</text>
</comment>
<dbReference type="EMBL" id="BMLM01000001">
    <property type="protein sequence ID" value="GGN78362.1"/>
    <property type="molecule type" value="Genomic_DNA"/>
</dbReference>
<comment type="similarity">
    <text evidence="5">Belongs to the methyltransferase superfamily. Tam family.</text>
</comment>
<dbReference type="InterPro" id="IPR023149">
    <property type="entry name" value="Trans_acon_MeTrfase_C"/>
</dbReference>
<evidence type="ECO:0000256" key="2">
    <source>
        <dbReference type="ARBA" id="ARBA00022603"/>
    </source>
</evidence>
<dbReference type="HAMAP" id="MF_00560">
    <property type="entry name" value="Tran_acon_Me_trans"/>
    <property type="match status" value="1"/>
</dbReference>
<evidence type="ECO:0000313" key="6">
    <source>
        <dbReference type="EMBL" id="GGN78362.1"/>
    </source>
</evidence>
<dbReference type="PANTHER" id="PTHR43861">
    <property type="entry name" value="TRANS-ACONITATE 2-METHYLTRANSFERASE-RELATED"/>
    <property type="match status" value="1"/>
</dbReference>
<name>A0ABQ2KDH7_9MICO</name>
<keyword evidence="7" id="KW-1185">Reference proteome</keyword>
<keyword evidence="3 5" id="KW-0808">Transferase</keyword>
<evidence type="ECO:0000256" key="4">
    <source>
        <dbReference type="ARBA" id="ARBA00022691"/>
    </source>
</evidence>
<proteinExistence type="inferred from homology"/>
<dbReference type="SUPFAM" id="SSF53335">
    <property type="entry name" value="S-adenosyl-L-methionine-dependent methyltransferases"/>
    <property type="match status" value="1"/>
</dbReference>
<dbReference type="Gene3D" id="1.10.150.290">
    <property type="entry name" value="S-adenosyl-L-methionine-dependent methyltransferases"/>
    <property type="match status" value="1"/>
</dbReference>
<keyword evidence="1 5" id="KW-0963">Cytoplasm</keyword>
<accession>A0ABQ2KDH7</accession>
<dbReference type="InterPro" id="IPR029063">
    <property type="entry name" value="SAM-dependent_MTases_sf"/>
</dbReference>
<keyword evidence="2 5" id="KW-0489">Methyltransferase</keyword>
<dbReference type="InterPro" id="IPR023506">
    <property type="entry name" value="Trans-aconitate_MeTrfase"/>
</dbReference>
<sequence>MAHRWDPTQYLVYGDERARPFVELVARVGAEAPERVVDLGCGPGTLTRLLAERWPGAHVEGVDSSAEMLERAAAIGGVRWTLADAREWRPEHPVDVLVTNAALQWIPDHLALLPRLVEALAPGGWFAMQVPGNFAEPSHVLRDEVAAEPEFVAHTGRAARPDAHDAATYLRALSDLGLEVDAWETTYLHVLEGPDAVFEWVRGTGARPVLEALPDALRPVFEERFKARLREAYPADAEGRVVLPFRRVFAVGRRSSS</sequence>
<dbReference type="RefSeq" id="WP_188715493.1">
    <property type="nucleotide sequence ID" value="NZ_BAABBD010000001.1"/>
</dbReference>
<evidence type="ECO:0000256" key="1">
    <source>
        <dbReference type="ARBA" id="ARBA00022490"/>
    </source>
</evidence>
<comment type="catalytic activity">
    <reaction evidence="5">
        <text>trans-aconitate + S-adenosyl-L-methionine = (E)-3-(methoxycarbonyl)pent-2-enedioate + S-adenosyl-L-homocysteine</text>
        <dbReference type="Rhea" id="RHEA:14969"/>
        <dbReference type="ChEBI" id="CHEBI:15708"/>
        <dbReference type="ChEBI" id="CHEBI:57470"/>
        <dbReference type="ChEBI" id="CHEBI:57856"/>
        <dbReference type="ChEBI" id="CHEBI:59789"/>
        <dbReference type="EC" id="2.1.1.144"/>
    </reaction>
</comment>
<keyword evidence="4 5" id="KW-0949">S-adenosyl-L-methionine</keyword>
<comment type="subcellular location">
    <subcellularLocation>
        <location evidence="5">Cytoplasm</location>
    </subcellularLocation>
</comment>
<protein>
    <recommendedName>
        <fullName evidence="5">Trans-aconitate 2-methyltransferase</fullName>
        <ecNumber evidence="5">2.1.1.144</ecNumber>
    </recommendedName>
</protein>
<comment type="caution">
    <text evidence="6">The sequence shown here is derived from an EMBL/GenBank/DDBJ whole genome shotgun (WGS) entry which is preliminary data.</text>
</comment>
<evidence type="ECO:0000256" key="3">
    <source>
        <dbReference type="ARBA" id="ARBA00022679"/>
    </source>
</evidence>
<gene>
    <name evidence="5 6" type="primary">tam</name>
    <name evidence="6" type="ORF">GCM10010968_04040</name>
</gene>